<reference evidence="3" key="2">
    <citation type="submission" date="2015-01" db="EMBL/GenBank/DDBJ databases">
        <title>Evolutionary Origins and Diversification of the Mycorrhizal Mutualists.</title>
        <authorList>
            <consortium name="DOE Joint Genome Institute"/>
            <consortium name="Mycorrhizal Genomics Consortium"/>
            <person name="Kohler A."/>
            <person name="Kuo A."/>
            <person name="Nagy L.G."/>
            <person name="Floudas D."/>
            <person name="Copeland A."/>
            <person name="Barry K.W."/>
            <person name="Cichocki N."/>
            <person name="Veneault-Fourrey C."/>
            <person name="LaButti K."/>
            <person name="Lindquist E.A."/>
            <person name="Lipzen A."/>
            <person name="Lundell T."/>
            <person name="Morin E."/>
            <person name="Murat C."/>
            <person name="Riley R."/>
            <person name="Ohm R."/>
            <person name="Sun H."/>
            <person name="Tunlid A."/>
            <person name="Henrissat B."/>
            <person name="Grigoriev I.V."/>
            <person name="Hibbett D.S."/>
            <person name="Martin F."/>
        </authorList>
    </citation>
    <scope>NUCLEOTIDE SEQUENCE [LARGE SCALE GENOMIC DNA]</scope>
    <source>
        <strain evidence="3">Ve08.2h10</strain>
    </source>
</reference>
<proteinExistence type="predicted"/>
<protein>
    <submittedName>
        <fullName evidence="2">Uncharacterized protein</fullName>
    </submittedName>
</protein>
<evidence type="ECO:0000256" key="1">
    <source>
        <dbReference type="SAM" id="MobiDB-lite"/>
    </source>
</evidence>
<feature type="compositionally biased region" description="Polar residues" evidence="1">
    <location>
        <begin position="61"/>
        <end position="80"/>
    </location>
</feature>
<dbReference type="AlphaFoldDB" id="A0A0D0DT72"/>
<name>A0A0D0DT72_9AGAM</name>
<feature type="region of interest" description="Disordered" evidence="1">
    <location>
        <begin position="56"/>
        <end position="80"/>
    </location>
</feature>
<keyword evidence="3" id="KW-1185">Reference proteome</keyword>
<dbReference type="InParanoid" id="A0A0D0DT72"/>
<dbReference type="Proteomes" id="UP000054538">
    <property type="component" value="Unassembled WGS sequence"/>
</dbReference>
<gene>
    <name evidence="2" type="ORF">PAXRUDRAFT_825453</name>
</gene>
<dbReference type="HOGENOM" id="CLU_2590444_0_0_1"/>
<evidence type="ECO:0000313" key="2">
    <source>
        <dbReference type="EMBL" id="KIK96923.1"/>
    </source>
</evidence>
<evidence type="ECO:0000313" key="3">
    <source>
        <dbReference type="Proteomes" id="UP000054538"/>
    </source>
</evidence>
<dbReference type="EMBL" id="KN824960">
    <property type="protein sequence ID" value="KIK96923.1"/>
    <property type="molecule type" value="Genomic_DNA"/>
</dbReference>
<organism evidence="2 3">
    <name type="scientific">Paxillus rubicundulus Ve08.2h10</name>
    <dbReference type="NCBI Taxonomy" id="930991"/>
    <lineage>
        <taxon>Eukaryota</taxon>
        <taxon>Fungi</taxon>
        <taxon>Dikarya</taxon>
        <taxon>Basidiomycota</taxon>
        <taxon>Agaricomycotina</taxon>
        <taxon>Agaricomycetes</taxon>
        <taxon>Agaricomycetidae</taxon>
        <taxon>Boletales</taxon>
        <taxon>Paxilineae</taxon>
        <taxon>Paxillaceae</taxon>
        <taxon>Paxillus</taxon>
    </lineage>
</organism>
<accession>A0A0D0DT72</accession>
<reference evidence="2 3" key="1">
    <citation type="submission" date="2014-04" db="EMBL/GenBank/DDBJ databases">
        <authorList>
            <consortium name="DOE Joint Genome Institute"/>
            <person name="Kuo A."/>
            <person name="Kohler A."/>
            <person name="Jargeat P."/>
            <person name="Nagy L.G."/>
            <person name="Floudas D."/>
            <person name="Copeland A."/>
            <person name="Barry K.W."/>
            <person name="Cichocki N."/>
            <person name="Veneault-Fourrey C."/>
            <person name="LaButti K."/>
            <person name="Lindquist E.A."/>
            <person name="Lipzen A."/>
            <person name="Lundell T."/>
            <person name="Morin E."/>
            <person name="Murat C."/>
            <person name="Sun H."/>
            <person name="Tunlid A."/>
            <person name="Henrissat B."/>
            <person name="Grigoriev I.V."/>
            <person name="Hibbett D.S."/>
            <person name="Martin F."/>
            <person name="Nordberg H.P."/>
            <person name="Cantor M.N."/>
            <person name="Hua S.X."/>
        </authorList>
    </citation>
    <scope>NUCLEOTIDE SEQUENCE [LARGE SCALE GENOMIC DNA]</scope>
    <source>
        <strain evidence="2 3">Ve08.2h10</strain>
    </source>
</reference>
<sequence length="80" mass="8850">MRLWFGVKLTLRVSRCRIDHSSMQSPVTTCPSQRIVSTKAPHVCPVKKYADAAIHTPRPQYGNQGNRGCTSSRVAQVVPS</sequence>